<evidence type="ECO:0000259" key="8">
    <source>
        <dbReference type="Pfam" id="PF12129"/>
    </source>
</evidence>
<evidence type="ECO:0000256" key="5">
    <source>
        <dbReference type="ARBA" id="ARBA00023180"/>
    </source>
</evidence>
<dbReference type="STRING" id="48709.A0A1D2MVE3"/>
<dbReference type="EMBL" id="LJIJ01000493">
    <property type="protein sequence ID" value="ODM96881.1"/>
    <property type="molecule type" value="Genomic_DNA"/>
</dbReference>
<feature type="compositionally biased region" description="Basic residues" evidence="6">
    <location>
        <begin position="228"/>
        <end position="244"/>
    </location>
</feature>
<feature type="compositionally biased region" description="Acidic residues" evidence="6">
    <location>
        <begin position="428"/>
        <end position="443"/>
    </location>
</feature>
<feature type="domain" description="PHTF1/2 N-terminal" evidence="8">
    <location>
        <begin position="7"/>
        <end position="199"/>
    </location>
</feature>
<feature type="transmembrane region" description="Helical" evidence="7">
    <location>
        <begin position="177"/>
        <end position="196"/>
    </location>
</feature>
<dbReference type="PANTHER" id="PTHR12680">
    <property type="entry name" value="PUTATIVE HOMEODOMAIN TRANSCRIPTION FACTOR PHTF"/>
    <property type="match status" value="1"/>
</dbReference>
<accession>A0A1D2MVE3</accession>
<feature type="compositionally biased region" description="Low complexity" evidence="6">
    <location>
        <begin position="414"/>
        <end position="427"/>
    </location>
</feature>
<dbReference type="InterPro" id="IPR021980">
    <property type="entry name" value="PHTF1/2_N"/>
</dbReference>
<sequence>MVQFDDLSSILTRYQNHVGEYDKAKWEHTVEQRILHGINHIPTKSAKLQSELIDLDLVRGSSFPKAKPKHGVFTVIRQASLRFFFLPIFHEWWSAQTSPRLFFLFIVLYVTQIVNLLLYWNCCPFLLGSGVPVNSSVKHVNQPVYHGPMLQHEQLPLAHNFHGHDGTFKPEVQSSEILSPLVLMIILTILHSQIVATHSSNSGRFGGGSIFSSHKRRQNSGGANATKQRSKRRLSRHHPRRKSNTSKSPALTPPVVVASTSTTAQGATPDHVCSSSVAAGNKKVLFEDESKSWTSSNSDKDEGIAEEYINENHDSGENEAEHKVSSVLKDPQPNIAEKIIEANVTATVKAYLEPDAAEPSVSRNDLQIPTSHTSRETIVAHGIVSSAEVSPMPEKRSNLRKRNLSKMSEASTTSFSCADCSSNNNDSTSEDDGAGPVDLDDDDVRSKSEWTAVTTNSEDEDYGEDIHSDDDQNKTDSQMNDHPFAWEFEKKSTNTVSPSCASSDKVSCTIWVGQDAKKADLTVLDISSSIIGKVECIRENSDYLYLGICFSGILAFLPCLWRLRQGFDFEDFELTRLGPYVSSAISCAYGEDLRSRIMILISVAERLCLGVCVFFLLAVAEKTYKQRFLYAKLFSRLTSSRKAKKSGIPHFRLNKVRNIKTWLSVRSYLRRRGPQRSVNIIVSATFIAALILIFFLSVELLKDSNRLYYLYNVEVIAWCLCLGIYLMRFMTLGSRISQKYRNLSVIITEQLNLYLKMEQKPHKKEELLVANNVLKLAAELLKELEDPFKISSFATNPYLYNVTRLVILSAFSGVLSEMLGFKLKLYKIKMK</sequence>
<keyword evidence="9" id="KW-0238">DNA-binding</keyword>
<evidence type="ECO:0000256" key="6">
    <source>
        <dbReference type="SAM" id="MobiDB-lite"/>
    </source>
</evidence>
<gene>
    <name evidence="9" type="ORF">Ocin01_09797</name>
</gene>
<protein>
    <submittedName>
        <fullName evidence="9">Putative homeodomain transcription factor 2</fullName>
    </submittedName>
</protein>
<dbReference type="GO" id="GO:0003677">
    <property type="term" value="F:DNA binding"/>
    <property type="evidence" value="ECO:0007669"/>
    <property type="project" value="UniProtKB-KW"/>
</dbReference>
<proteinExistence type="predicted"/>
<feature type="compositionally biased region" description="Basic and acidic residues" evidence="6">
    <location>
        <begin position="464"/>
        <end position="474"/>
    </location>
</feature>
<name>A0A1D2MVE3_ORCCI</name>
<evidence type="ECO:0000256" key="3">
    <source>
        <dbReference type="ARBA" id="ARBA00022989"/>
    </source>
</evidence>
<keyword evidence="5" id="KW-0325">Glycoprotein</keyword>
<feature type="transmembrane region" description="Helical" evidence="7">
    <location>
        <begin position="543"/>
        <end position="563"/>
    </location>
</feature>
<keyword evidence="3 7" id="KW-1133">Transmembrane helix</keyword>
<dbReference type="GO" id="GO:0016020">
    <property type="term" value="C:membrane"/>
    <property type="evidence" value="ECO:0007669"/>
    <property type="project" value="UniProtKB-SubCell"/>
</dbReference>
<feature type="region of interest" description="Disordered" evidence="6">
    <location>
        <begin position="206"/>
        <end position="254"/>
    </location>
</feature>
<feature type="transmembrane region" description="Helical" evidence="7">
    <location>
        <begin position="101"/>
        <end position="120"/>
    </location>
</feature>
<evidence type="ECO:0000256" key="7">
    <source>
        <dbReference type="SAM" id="Phobius"/>
    </source>
</evidence>
<reference evidence="9 10" key="1">
    <citation type="journal article" date="2016" name="Genome Biol. Evol.">
        <title>Gene Family Evolution Reflects Adaptation to Soil Environmental Stressors in the Genome of the Collembolan Orchesella cincta.</title>
        <authorList>
            <person name="Faddeeva-Vakhrusheva A."/>
            <person name="Derks M.F."/>
            <person name="Anvar S.Y."/>
            <person name="Agamennone V."/>
            <person name="Suring W."/>
            <person name="Smit S."/>
            <person name="van Straalen N.M."/>
            <person name="Roelofs D."/>
        </authorList>
    </citation>
    <scope>NUCLEOTIDE SEQUENCE [LARGE SCALE GENOMIC DNA]</scope>
    <source>
        <tissue evidence="9">Mixed pool</tissue>
    </source>
</reference>
<dbReference type="InterPro" id="IPR039775">
    <property type="entry name" value="PHTF1/2"/>
</dbReference>
<keyword evidence="9" id="KW-0371">Homeobox</keyword>
<dbReference type="OMA" id="IPTFCRL"/>
<dbReference type="Proteomes" id="UP000094527">
    <property type="component" value="Unassembled WGS sequence"/>
</dbReference>
<organism evidence="9 10">
    <name type="scientific">Orchesella cincta</name>
    <name type="common">Springtail</name>
    <name type="synonym">Podura cincta</name>
    <dbReference type="NCBI Taxonomy" id="48709"/>
    <lineage>
        <taxon>Eukaryota</taxon>
        <taxon>Metazoa</taxon>
        <taxon>Ecdysozoa</taxon>
        <taxon>Arthropoda</taxon>
        <taxon>Hexapoda</taxon>
        <taxon>Collembola</taxon>
        <taxon>Entomobryomorpha</taxon>
        <taxon>Entomobryoidea</taxon>
        <taxon>Orchesellidae</taxon>
        <taxon>Orchesellinae</taxon>
        <taxon>Orchesella</taxon>
    </lineage>
</organism>
<comment type="caution">
    <text evidence="9">The sequence shown here is derived from an EMBL/GenBank/DDBJ whole genome shotgun (WGS) entry which is preliminary data.</text>
</comment>
<keyword evidence="4 7" id="KW-0472">Membrane</keyword>
<evidence type="ECO:0000313" key="9">
    <source>
        <dbReference type="EMBL" id="ODM96881.1"/>
    </source>
</evidence>
<feature type="transmembrane region" description="Helical" evidence="7">
    <location>
        <begin position="708"/>
        <end position="727"/>
    </location>
</feature>
<dbReference type="OrthoDB" id="10066656at2759"/>
<evidence type="ECO:0000256" key="1">
    <source>
        <dbReference type="ARBA" id="ARBA00004141"/>
    </source>
</evidence>
<keyword evidence="2 7" id="KW-0812">Transmembrane</keyword>
<dbReference type="AlphaFoldDB" id="A0A1D2MVE3"/>
<dbReference type="GO" id="GO:0005783">
    <property type="term" value="C:endoplasmic reticulum"/>
    <property type="evidence" value="ECO:0007669"/>
    <property type="project" value="InterPro"/>
</dbReference>
<feature type="transmembrane region" description="Helical" evidence="7">
    <location>
        <begin position="678"/>
        <end position="696"/>
    </location>
</feature>
<feature type="transmembrane region" description="Helical" evidence="7">
    <location>
        <begin position="597"/>
        <end position="620"/>
    </location>
</feature>
<dbReference type="Pfam" id="PF12129">
    <property type="entry name" value="PHTF1-2_N"/>
    <property type="match status" value="1"/>
</dbReference>
<comment type="subcellular location">
    <subcellularLocation>
        <location evidence="1">Membrane</location>
        <topology evidence="1">Multi-pass membrane protein</topology>
    </subcellularLocation>
</comment>
<evidence type="ECO:0000313" key="10">
    <source>
        <dbReference type="Proteomes" id="UP000094527"/>
    </source>
</evidence>
<feature type="region of interest" description="Disordered" evidence="6">
    <location>
        <begin position="382"/>
        <end position="480"/>
    </location>
</feature>
<dbReference type="PANTHER" id="PTHR12680:SF6">
    <property type="entry name" value="PROTEIN PHTF"/>
    <property type="match status" value="1"/>
</dbReference>
<keyword evidence="10" id="KW-1185">Reference proteome</keyword>
<evidence type="ECO:0000256" key="4">
    <source>
        <dbReference type="ARBA" id="ARBA00023136"/>
    </source>
</evidence>
<evidence type="ECO:0000256" key="2">
    <source>
        <dbReference type="ARBA" id="ARBA00022692"/>
    </source>
</evidence>